<gene>
    <name evidence="1" type="ORF">LPJ66_006312</name>
</gene>
<accession>A0ACC1ICQ9</accession>
<feature type="non-terminal residue" evidence="1">
    <location>
        <position position="82"/>
    </location>
</feature>
<keyword evidence="2" id="KW-1185">Reference proteome</keyword>
<comment type="caution">
    <text evidence="1">The sequence shown here is derived from an EMBL/GenBank/DDBJ whole genome shotgun (WGS) entry which is preliminary data.</text>
</comment>
<proteinExistence type="predicted"/>
<evidence type="ECO:0000313" key="2">
    <source>
        <dbReference type="Proteomes" id="UP001150581"/>
    </source>
</evidence>
<name>A0ACC1ICQ9_9FUNG</name>
<sequence>SMSTHDSKGTTVCVHSVCVAPQQRRQGIASRILAAYTESIKQYNAREGAKAIERLAMLSREDLVPMYKRAGYTCLGQSGIVH</sequence>
<protein>
    <submittedName>
        <fullName evidence="1">Uncharacterized protein</fullName>
    </submittedName>
</protein>
<organism evidence="1 2">
    <name type="scientific">Kickxella alabastrina</name>
    <dbReference type="NCBI Taxonomy" id="61397"/>
    <lineage>
        <taxon>Eukaryota</taxon>
        <taxon>Fungi</taxon>
        <taxon>Fungi incertae sedis</taxon>
        <taxon>Zoopagomycota</taxon>
        <taxon>Kickxellomycotina</taxon>
        <taxon>Kickxellomycetes</taxon>
        <taxon>Kickxellales</taxon>
        <taxon>Kickxellaceae</taxon>
        <taxon>Kickxella</taxon>
    </lineage>
</organism>
<dbReference type="EMBL" id="JANBPG010000986">
    <property type="protein sequence ID" value="KAJ1892485.1"/>
    <property type="molecule type" value="Genomic_DNA"/>
</dbReference>
<feature type="non-terminal residue" evidence="1">
    <location>
        <position position="1"/>
    </location>
</feature>
<evidence type="ECO:0000313" key="1">
    <source>
        <dbReference type="EMBL" id="KAJ1892485.1"/>
    </source>
</evidence>
<reference evidence="1" key="1">
    <citation type="submission" date="2022-07" db="EMBL/GenBank/DDBJ databases">
        <title>Phylogenomic reconstructions and comparative analyses of Kickxellomycotina fungi.</title>
        <authorList>
            <person name="Reynolds N.K."/>
            <person name="Stajich J.E."/>
            <person name="Barry K."/>
            <person name="Grigoriev I.V."/>
            <person name="Crous P."/>
            <person name="Smith M.E."/>
        </authorList>
    </citation>
    <scope>NUCLEOTIDE SEQUENCE</scope>
    <source>
        <strain evidence="1">Benny 63K</strain>
    </source>
</reference>
<dbReference type="Proteomes" id="UP001150581">
    <property type="component" value="Unassembled WGS sequence"/>
</dbReference>